<feature type="transmembrane region" description="Helical" evidence="7">
    <location>
        <begin position="247"/>
        <end position="267"/>
    </location>
</feature>
<keyword evidence="3" id="KW-1003">Cell membrane</keyword>
<evidence type="ECO:0000256" key="4">
    <source>
        <dbReference type="ARBA" id="ARBA00022692"/>
    </source>
</evidence>
<dbReference type="AlphaFoldDB" id="A0A4Q5LEQ8"/>
<dbReference type="RefSeq" id="WP_129919592.1">
    <property type="nucleotide sequence ID" value="NZ_SEWE01000004.1"/>
</dbReference>
<name>A0A4Q5LEQ8_9BACT</name>
<evidence type="ECO:0000256" key="7">
    <source>
        <dbReference type="SAM" id="Phobius"/>
    </source>
</evidence>
<evidence type="ECO:0000256" key="6">
    <source>
        <dbReference type="ARBA" id="ARBA00023136"/>
    </source>
</evidence>
<dbReference type="GO" id="GO:0055085">
    <property type="term" value="P:transmembrane transport"/>
    <property type="evidence" value="ECO:0007669"/>
    <property type="project" value="InterPro"/>
</dbReference>
<proteinExistence type="predicted"/>
<keyword evidence="6 7" id="KW-0472">Membrane</keyword>
<evidence type="ECO:0000256" key="1">
    <source>
        <dbReference type="ARBA" id="ARBA00004141"/>
    </source>
</evidence>
<comment type="caution">
    <text evidence="8">The sequence shown here is derived from an EMBL/GenBank/DDBJ whole genome shotgun (WGS) entry which is preliminary data.</text>
</comment>
<feature type="transmembrane region" description="Helical" evidence="7">
    <location>
        <begin position="89"/>
        <end position="109"/>
    </location>
</feature>
<reference evidence="8 9" key="1">
    <citation type="submission" date="2019-02" db="EMBL/GenBank/DDBJ databases">
        <title>Bacterial novel species isolated from soil.</title>
        <authorList>
            <person name="Jung H.-Y."/>
        </authorList>
    </citation>
    <scope>NUCLEOTIDE SEQUENCE [LARGE SCALE GENOMIC DNA]</scope>
    <source>
        <strain evidence="8 9">1-3-3-3</strain>
    </source>
</reference>
<dbReference type="Pfam" id="PF03547">
    <property type="entry name" value="Mem_trans"/>
    <property type="match status" value="1"/>
</dbReference>
<feature type="transmembrane region" description="Helical" evidence="7">
    <location>
        <begin position="129"/>
        <end position="146"/>
    </location>
</feature>
<keyword evidence="2" id="KW-0813">Transport</keyword>
<protein>
    <submittedName>
        <fullName evidence="8">Transporter</fullName>
    </submittedName>
</protein>
<evidence type="ECO:0000256" key="2">
    <source>
        <dbReference type="ARBA" id="ARBA00022448"/>
    </source>
</evidence>
<keyword evidence="9" id="KW-1185">Reference proteome</keyword>
<dbReference type="InterPro" id="IPR004776">
    <property type="entry name" value="Mem_transp_PIN-like"/>
</dbReference>
<feature type="transmembrane region" description="Helical" evidence="7">
    <location>
        <begin position="57"/>
        <end position="77"/>
    </location>
</feature>
<dbReference type="Proteomes" id="UP000294155">
    <property type="component" value="Unassembled WGS sequence"/>
</dbReference>
<feature type="transmembrane region" description="Helical" evidence="7">
    <location>
        <begin position="279"/>
        <end position="300"/>
    </location>
</feature>
<comment type="subcellular location">
    <subcellularLocation>
        <location evidence="1">Membrane</location>
        <topology evidence="1">Multi-pass membrane protein</topology>
    </subcellularLocation>
</comment>
<dbReference type="OrthoDB" id="9786183at2"/>
<evidence type="ECO:0000256" key="5">
    <source>
        <dbReference type="ARBA" id="ARBA00022989"/>
    </source>
</evidence>
<keyword evidence="5 7" id="KW-1133">Transmembrane helix</keyword>
<dbReference type="PANTHER" id="PTHR36838:SF1">
    <property type="entry name" value="SLR1864 PROTEIN"/>
    <property type="match status" value="1"/>
</dbReference>
<feature type="transmembrane region" description="Helical" evidence="7">
    <location>
        <begin position="223"/>
        <end position="241"/>
    </location>
</feature>
<feature type="transmembrane region" description="Helical" evidence="7">
    <location>
        <begin position="158"/>
        <end position="179"/>
    </location>
</feature>
<evidence type="ECO:0000313" key="9">
    <source>
        <dbReference type="Proteomes" id="UP000294155"/>
    </source>
</evidence>
<organism evidence="8 9">
    <name type="scientific">Hymenobacter persicinus</name>
    <dbReference type="NCBI Taxonomy" id="2025506"/>
    <lineage>
        <taxon>Bacteria</taxon>
        <taxon>Pseudomonadati</taxon>
        <taxon>Bacteroidota</taxon>
        <taxon>Cytophagia</taxon>
        <taxon>Cytophagales</taxon>
        <taxon>Hymenobacteraceae</taxon>
        <taxon>Hymenobacter</taxon>
    </lineage>
</organism>
<dbReference type="GO" id="GO:0016020">
    <property type="term" value="C:membrane"/>
    <property type="evidence" value="ECO:0007669"/>
    <property type="project" value="UniProtKB-SubCell"/>
</dbReference>
<dbReference type="PANTHER" id="PTHR36838">
    <property type="entry name" value="AUXIN EFFLUX CARRIER FAMILY PROTEIN"/>
    <property type="match status" value="1"/>
</dbReference>
<keyword evidence="4 7" id="KW-0812">Transmembrane</keyword>
<dbReference type="EMBL" id="SEWE01000004">
    <property type="protein sequence ID" value="RYU83212.1"/>
    <property type="molecule type" value="Genomic_DNA"/>
</dbReference>
<sequence length="306" mass="31914">MTNLLLLLACLGLGALLRWRQAVPAGTAAVLNQLLVLVFMPALTFLHLADAHLDRHFLLPVLAPWLIFGVSALLFGTLGPRLGLSRGTVGALIVTAGISSTSFVGFPIFELLYGPAGLELGIMMSQAGSFLIGVTLGVAVASWYGSAEPSWRAMLGSVLRFPPFLAFLLALAANAAGYRHPELVRGVLEKLSAPFSVVALLSVGLQMNLAVPRPQRRALALGLAYKLLLAPLLIFGLYHALAPRAGTVVDLCVLGAAIGPMNTAAVVAERYGLNPPLAAQMVGLGIPLSLPWLALLAWALGAGGPP</sequence>
<accession>A0A4Q5LEQ8</accession>
<feature type="transmembrane region" description="Helical" evidence="7">
    <location>
        <begin position="191"/>
        <end position="211"/>
    </location>
</feature>
<gene>
    <name evidence="8" type="ORF">EWM57_02700</name>
</gene>
<evidence type="ECO:0000256" key="3">
    <source>
        <dbReference type="ARBA" id="ARBA00022475"/>
    </source>
</evidence>
<evidence type="ECO:0000313" key="8">
    <source>
        <dbReference type="EMBL" id="RYU83212.1"/>
    </source>
</evidence>